<keyword evidence="7" id="KW-0342">GTP-binding</keyword>
<dbReference type="SUPFAM" id="SSF53448">
    <property type="entry name" value="Nucleotide-diphospho-sugar transferases"/>
    <property type="match status" value="1"/>
</dbReference>
<keyword evidence="13" id="KW-0413">Isomerase</keyword>
<feature type="domain" description="Nucleotidyl transferase" evidence="10">
    <location>
        <begin position="5"/>
        <end position="286"/>
    </location>
</feature>
<comment type="catalytic activity">
    <reaction evidence="8">
        <text>alpha-D-mannose 1-phosphate + GTP + H(+) = GDP-alpha-D-mannose + diphosphate</text>
        <dbReference type="Rhea" id="RHEA:15229"/>
        <dbReference type="ChEBI" id="CHEBI:15378"/>
        <dbReference type="ChEBI" id="CHEBI:33019"/>
        <dbReference type="ChEBI" id="CHEBI:37565"/>
        <dbReference type="ChEBI" id="CHEBI:57527"/>
        <dbReference type="ChEBI" id="CHEBI:58409"/>
        <dbReference type="EC" id="2.7.7.13"/>
    </reaction>
</comment>
<evidence type="ECO:0000256" key="7">
    <source>
        <dbReference type="ARBA" id="ARBA00023134"/>
    </source>
</evidence>
<dbReference type="Gene3D" id="3.90.550.10">
    <property type="entry name" value="Spore Coat Polysaccharide Biosynthesis Protein SpsA, Chain A"/>
    <property type="match status" value="1"/>
</dbReference>
<evidence type="ECO:0000256" key="5">
    <source>
        <dbReference type="ARBA" id="ARBA00022695"/>
    </source>
</evidence>
<evidence type="ECO:0000259" key="12">
    <source>
        <dbReference type="Pfam" id="PF22640"/>
    </source>
</evidence>
<dbReference type="GO" id="GO:0004475">
    <property type="term" value="F:mannose-1-phosphate guanylyltransferase (GTP) activity"/>
    <property type="evidence" value="ECO:0007669"/>
    <property type="project" value="UniProtKB-EC"/>
</dbReference>
<evidence type="ECO:0000256" key="3">
    <source>
        <dbReference type="ARBA" id="ARBA00012387"/>
    </source>
</evidence>
<evidence type="ECO:0000256" key="8">
    <source>
        <dbReference type="ARBA" id="ARBA00047343"/>
    </source>
</evidence>
<dbReference type="Proteomes" id="UP000316199">
    <property type="component" value="Unassembled WGS sequence"/>
</dbReference>
<dbReference type="NCBIfam" id="TIGR01479">
    <property type="entry name" value="GMP_PMI"/>
    <property type="match status" value="1"/>
</dbReference>
<evidence type="ECO:0000313" key="14">
    <source>
        <dbReference type="Proteomes" id="UP000316199"/>
    </source>
</evidence>
<dbReference type="Pfam" id="PF22640">
    <property type="entry name" value="ManC_GMP_beta-helix"/>
    <property type="match status" value="1"/>
</dbReference>
<dbReference type="PANTHER" id="PTHR46390:SF1">
    <property type="entry name" value="MANNOSE-1-PHOSPHATE GUANYLYLTRANSFERASE"/>
    <property type="match status" value="1"/>
</dbReference>
<comment type="pathway">
    <text evidence="1">Nucleotide-sugar biosynthesis; GDP-alpha-D-mannose biosynthesis; GDP-alpha-D-mannose from alpha-D-mannose 1-phosphate (GTP route): step 1/1.</text>
</comment>
<dbReference type="EMBL" id="SHAG01000075">
    <property type="protein sequence ID" value="RZO74547.1"/>
    <property type="molecule type" value="Genomic_DNA"/>
</dbReference>
<proteinExistence type="inferred from homology"/>
<dbReference type="InterPro" id="IPR001538">
    <property type="entry name" value="Man6P_isomerase-2_C"/>
</dbReference>
<comment type="caution">
    <text evidence="13">The sequence shown here is derived from an EMBL/GenBank/DDBJ whole genome shotgun (WGS) entry which is preliminary data.</text>
</comment>
<dbReference type="InterPro" id="IPR011051">
    <property type="entry name" value="RmlC_Cupin_sf"/>
</dbReference>
<dbReference type="InterPro" id="IPR049577">
    <property type="entry name" value="GMPP_N"/>
</dbReference>
<dbReference type="CDD" id="cd02509">
    <property type="entry name" value="GDP-M1P_Guanylyltransferase"/>
    <property type="match status" value="1"/>
</dbReference>
<dbReference type="SUPFAM" id="SSF51182">
    <property type="entry name" value="RmlC-like cupins"/>
    <property type="match status" value="1"/>
</dbReference>
<evidence type="ECO:0000256" key="9">
    <source>
        <dbReference type="RuleBase" id="RU004190"/>
    </source>
</evidence>
<evidence type="ECO:0000259" key="10">
    <source>
        <dbReference type="Pfam" id="PF00483"/>
    </source>
</evidence>
<dbReference type="CDD" id="cd02213">
    <property type="entry name" value="cupin_PMI_typeII_C"/>
    <property type="match status" value="1"/>
</dbReference>
<dbReference type="AlphaFoldDB" id="A0A520RWH6"/>
<comment type="similarity">
    <text evidence="2 9">Belongs to the mannose-6-phosphate isomerase type 2 family.</text>
</comment>
<dbReference type="InterPro" id="IPR029044">
    <property type="entry name" value="Nucleotide-diphossugar_trans"/>
</dbReference>
<dbReference type="Gene3D" id="2.60.120.10">
    <property type="entry name" value="Jelly Rolls"/>
    <property type="match status" value="1"/>
</dbReference>
<evidence type="ECO:0000313" key="13">
    <source>
        <dbReference type="EMBL" id="RZO74547.1"/>
    </source>
</evidence>
<feature type="domain" description="Mannose-6-phosphate isomerase type II C-terminal" evidence="11">
    <location>
        <begin position="350"/>
        <end position="465"/>
    </location>
</feature>
<protein>
    <recommendedName>
        <fullName evidence="3">mannose-1-phosphate guanylyltransferase</fullName>
        <ecNumber evidence="3">2.7.7.13</ecNumber>
    </recommendedName>
</protein>
<organism evidence="13 14">
    <name type="scientific">OM182 bacterium</name>
    <dbReference type="NCBI Taxonomy" id="2510334"/>
    <lineage>
        <taxon>Bacteria</taxon>
        <taxon>Pseudomonadati</taxon>
        <taxon>Pseudomonadota</taxon>
        <taxon>Gammaproteobacteria</taxon>
        <taxon>OMG group</taxon>
        <taxon>OM182 clade</taxon>
    </lineage>
</organism>
<evidence type="ECO:0000256" key="6">
    <source>
        <dbReference type="ARBA" id="ARBA00022741"/>
    </source>
</evidence>
<dbReference type="InterPro" id="IPR054566">
    <property type="entry name" value="ManC/GMP-like_b-helix"/>
</dbReference>
<gene>
    <name evidence="13" type="ORF">EVA68_08860</name>
</gene>
<dbReference type="PANTHER" id="PTHR46390">
    <property type="entry name" value="MANNOSE-1-PHOSPHATE GUANYLYLTRANSFERASE"/>
    <property type="match status" value="1"/>
</dbReference>
<evidence type="ECO:0000256" key="2">
    <source>
        <dbReference type="ARBA" id="ARBA00006115"/>
    </source>
</evidence>
<dbReference type="InterPro" id="IPR014710">
    <property type="entry name" value="RmlC-like_jellyroll"/>
</dbReference>
<evidence type="ECO:0000259" key="11">
    <source>
        <dbReference type="Pfam" id="PF01050"/>
    </source>
</evidence>
<reference evidence="13 14" key="1">
    <citation type="submission" date="2019-02" db="EMBL/GenBank/DDBJ databases">
        <title>Prokaryotic population dynamics and viral predation in marine succession experiment using metagenomics: the confinement effect.</title>
        <authorList>
            <person name="Haro-Moreno J.M."/>
            <person name="Rodriguez-Valera F."/>
            <person name="Lopez-Perez M."/>
        </authorList>
    </citation>
    <scope>NUCLEOTIDE SEQUENCE [LARGE SCALE GENOMIC DNA]</scope>
    <source>
        <strain evidence="13">MED-G157</strain>
    </source>
</reference>
<accession>A0A520RWH6</accession>
<keyword evidence="4 13" id="KW-0808">Transferase</keyword>
<dbReference type="InterPro" id="IPR006375">
    <property type="entry name" value="Man1P_GuaTrfase/Man6P_Isoase"/>
</dbReference>
<dbReference type="FunFam" id="3.90.550.10:FF:000046">
    <property type="entry name" value="Mannose-1-phosphate guanylyltransferase (GDP)"/>
    <property type="match status" value="1"/>
</dbReference>
<dbReference type="GO" id="GO:0009298">
    <property type="term" value="P:GDP-mannose biosynthetic process"/>
    <property type="evidence" value="ECO:0007669"/>
    <property type="project" value="UniProtKB-UniPathway"/>
</dbReference>
<keyword evidence="5 13" id="KW-0548">Nucleotidyltransferase</keyword>
<dbReference type="GO" id="GO:0000271">
    <property type="term" value="P:polysaccharide biosynthetic process"/>
    <property type="evidence" value="ECO:0007669"/>
    <property type="project" value="InterPro"/>
</dbReference>
<feature type="domain" description="MannoseP isomerase/GMP-like beta-helix" evidence="12">
    <location>
        <begin position="294"/>
        <end position="347"/>
    </location>
</feature>
<sequence length="470" mass="52342">MKIVPVILCGGAGTRLWPMSRERYPKYLLSTMNGKSLLQDAILRLKSRPELADAIFVCSEETRFLVASQIEEVGITPETIILEPVSRDTAPAIALAAYARYIKGKDDEILIVLPSDHFIRDQNAFFNTLDNAISLAEKDYLVTLGVRPTKAETGYGYIKIGDPLGAGYSVEAFIEKPNQEKARVYLGSDEYCWNSGIFVFKAINYLRELTRQRQAIAVATEAAIRGSVREDIFIRLRGDDFISCPKESIDYAVMEGTKKAAMVTLSAGWGDLGSWQAMWEVAEKDRNHNSVIGDVILEDVKDSYIRAEHRLVSASGVDNIVVVETADAVLVTAQNNAQSVKKIVHKLQENGREEFRSHTKIYRPWGYYESIGKGLGHQVKHIMVNPGASLSLQKHRHRSEHWIVVVGTAAVTLGKSELVLAENESTFIPAGTIHRLANHGTTPLEVIEIQFGSYLGEDDILRFADQYGRK</sequence>
<dbReference type="Pfam" id="PF01050">
    <property type="entry name" value="MannoseP_isomer"/>
    <property type="match status" value="1"/>
</dbReference>
<dbReference type="EC" id="2.7.7.13" evidence="3"/>
<dbReference type="Pfam" id="PF00483">
    <property type="entry name" value="NTP_transferase"/>
    <property type="match status" value="1"/>
</dbReference>
<name>A0A520RWH6_9GAMM</name>
<evidence type="ECO:0000256" key="1">
    <source>
        <dbReference type="ARBA" id="ARBA00004823"/>
    </source>
</evidence>
<dbReference type="UniPathway" id="UPA00126">
    <property type="reaction ID" value="UER00930"/>
</dbReference>
<dbReference type="GO" id="GO:0005525">
    <property type="term" value="F:GTP binding"/>
    <property type="evidence" value="ECO:0007669"/>
    <property type="project" value="UniProtKB-KW"/>
</dbReference>
<dbReference type="GO" id="GO:0016853">
    <property type="term" value="F:isomerase activity"/>
    <property type="evidence" value="ECO:0007669"/>
    <property type="project" value="UniProtKB-KW"/>
</dbReference>
<dbReference type="InterPro" id="IPR051161">
    <property type="entry name" value="Mannose-6P_isomerase_type2"/>
</dbReference>
<dbReference type="FunFam" id="2.60.120.10:FF:000032">
    <property type="entry name" value="Mannose-1-phosphate guanylyltransferase/mannose-6-phosphate isomerase"/>
    <property type="match status" value="1"/>
</dbReference>
<keyword evidence="6" id="KW-0547">Nucleotide-binding</keyword>
<evidence type="ECO:0000256" key="4">
    <source>
        <dbReference type="ARBA" id="ARBA00022679"/>
    </source>
</evidence>
<dbReference type="InterPro" id="IPR005835">
    <property type="entry name" value="NTP_transferase_dom"/>
</dbReference>